<feature type="chain" id="PRO_5007140961" description="Outer membrane protein beta-barrel domain-containing protein" evidence="1">
    <location>
        <begin position="25"/>
        <end position="191"/>
    </location>
</feature>
<feature type="signal peptide" evidence="1">
    <location>
        <begin position="1"/>
        <end position="24"/>
    </location>
</feature>
<dbReference type="PATRIC" id="fig|507626.3.peg.1342"/>
<reference evidence="2 3" key="2">
    <citation type="submission" date="2016-02" db="EMBL/GenBank/DDBJ databases">
        <authorList>
            <person name="Wen L."/>
            <person name="He K."/>
            <person name="Yang H."/>
        </authorList>
    </citation>
    <scope>NUCLEOTIDE SEQUENCE [LARGE SCALE GENOMIC DNA]</scope>
    <source>
        <strain evidence="2 3">AGD 8-3</strain>
    </source>
</reference>
<gene>
    <name evidence="2" type="ORF">LOKO_01356</name>
</gene>
<dbReference type="OrthoDB" id="6173796at2"/>
<reference evidence="2 3" key="1">
    <citation type="journal article" date="2016" name="Genome Announc.">
        <title>Draft Genome Sequence of 'Halomonas chromatireducens' Strain AGD 8-3, a Haloalkaliphilic Chromate- and Selenite-Reducing Gammaproteobacterium.</title>
        <authorList>
            <person name="Sharko F.S."/>
            <person name="Shapovalova A.A."/>
            <person name="Tsygankova S.V."/>
            <person name="Komova A.V."/>
            <person name="Boulygina E.S."/>
            <person name="Teslyuk A.B."/>
            <person name="Gotovtsev P.M."/>
            <person name="Namsaraev Z.B."/>
            <person name="Khijniak T.V."/>
            <person name="Nedoluzhko A.V."/>
            <person name="Vasilov R.G."/>
        </authorList>
    </citation>
    <scope>NUCLEOTIDE SEQUENCE [LARGE SCALE GENOMIC DNA]</scope>
    <source>
        <strain evidence="2 3">AGD 8-3</strain>
    </source>
</reference>
<proteinExistence type="predicted"/>
<evidence type="ECO:0008006" key="4">
    <source>
        <dbReference type="Google" id="ProtNLM"/>
    </source>
</evidence>
<accession>A0A109ULF6</accession>
<dbReference type="AlphaFoldDB" id="A0A109ULF6"/>
<sequence length="191" mass="20413">MKSGLTLAVALLAKLLFLASPLVAADGAPSYAGKSSELMYLDNGVVLEGQGLETPDGYTSGFRLTAGFSPLNMPRLDLGAEFSYRESDEVPTHLGDQPMILNTTSLGGSLVAGVRLGQLGLYAKSGFTEWEGDPVTHSDDTLFATAGTARVQGFGARLQHNRLISRLEFEEFDAPSMAHMNLITASIHYPF</sequence>
<dbReference type="Proteomes" id="UP000063387">
    <property type="component" value="Chromosome"/>
</dbReference>
<evidence type="ECO:0000256" key="1">
    <source>
        <dbReference type="SAM" id="SignalP"/>
    </source>
</evidence>
<dbReference type="STRING" id="507626.LOKO_01356"/>
<protein>
    <recommendedName>
        <fullName evidence="4">Outer membrane protein beta-barrel domain-containing protein</fullName>
    </recommendedName>
</protein>
<dbReference type="EMBL" id="CP014226">
    <property type="protein sequence ID" value="AMD00424.1"/>
    <property type="molecule type" value="Genomic_DNA"/>
</dbReference>
<evidence type="ECO:0000313" key="3">
    <source>
        <dbReference type="Proteomes" id="UP000063387"/>
    </source>
</evidence>
<keyword evidence="1" id="KW-0732">Signal</keyword>
<dbReference type="KEGG" id="hco:LOKO_01356"/>
<evidence type="ECO:0000313" key="2">
    <source>
        <dbReference type="EMBL" id="AMD00424.1"/>
    </source>
</evidence>
<organism evidence="2 3">
    <name type="scientific">Halomonas chromatireducens</name>
    <dbReference type="NCBI Taxonomy" id="507626"/>
    <lineage>
        <taxon>Bacteria</taxon>
        <taxon>Pseudomonadati</taxon>
        <taxon>Pseudomonadota</taxon>
        <taxon>Gammaproteobacteria</taxon>
        <taxon>Oceanospirillales</taxon>
        <taxon>Halomonadaceae</taxon>
        <taxon>Halomonas</taxon>
    </lineage>
</organism>
<name>A0A109ULF6_9GAMM</name>
<keyword evidence="3" id="KW-1185">Reference proteome</keyword>